<dbReference type="Proteomes" id="UP001162734">
    <property type="component" value="Chromosome"/>
</dbReference>
<dbReference type="RefSeq" id="WP_248342369.1">
    <property type="nucleotide sequence ID" value="NZ_AP025592.1"/>
</dbReference>
<dbReference type="InterPro" id="IPR005494">
    <property type="entry name" value="GSPS_pre-ATP-grasp-like_dom"/>
</dbReference>
<keyword evidence="5" id="KW-0460">Magnesium</keyword>
<dbReference type="Gene3D" id="3.30.1490.330">
    <property type="match status" value="1"/>
</dbReference>
<evidence type="ECO:0000259" key="6">
    <source>
        <dbReference type="Pfam" id="PF03738"/>
    </source>
</evidence>
<gene>
    <name evidence="7" type="ORF">AMPC_30840</name>
</gene>
<evidence type="ECO:0000256" key="3">
    <source>
        <dbReference type="ARBA" id="ARBA00022741"/>
    </source>
</evidence>
<evidence type="ECO:0000313" key="7">
    <source>
        <dbReference type="EMBL" id="BDG09971.1"/>
    </source>
</evidence>
<dbReference type="EMBL" id="AP025592">
    <property type="protein sequence ID" value="BDG09971.1"/>
    <property type="molecule type" value="Genomic_DNA"/>
</dbReference>
<evidence type="ECO:0000256" key="2">
    <source>
        <dbReference type="ARBA" id="ARBA00022723"/>
    </source>
</evidence>
<feature type="domain" description="Glutathionylspermidine synthase pre-ATP-grasp-like" evidence="6">
    <location>
        <begin position="7"/>
        <end position="371"/>
    </location>
</feature>
<reference evidence="8" key="1">
    <citation type="journal article" date="2022" name="Int. J. Syst. Evol. Microbiol.">
        <title>Anaeromyxobacter oryzae sp. nov., Anaeromyxobacter diazotrophicus sp. nov. and Anaeromyxobacter paludicola sp. nov., isolated from paddy soils.</title>
        <authorList>
            <person name="Itoh H."/>
            <person name="Xu Z."/>
            <person name="Mise K."/>
            <person name="Masuda Y."/>
            <person name="Ushijima N."/>
            <person name="Hayakawa C."/>
            <person name="Shiratori Y."/>
            <person name="Senoo K."/>
        </authorList>
    </citation>
    <scope>NUCLEOTIDE SEQUENCE [LARGE SCALE GENOMIC DNA]</scope>
    <source>
        <strain evidence="8">Red630</strain>
    </source>
</reference>
<dbReference type="SUPFAM" id="SSF56059">
    <property type="entry name" value="Glutathione synthetase ATP-binding domain-like"/>
    <property type="match status" value="1"/>
</dbReference>
<proteinExistence type="predicted"/>
<keyword evidence="3" id="KW-0547">Nucleotide-binding</keyword>
<evidence type="ECO:0000256" key="1">
    <source>
        <dbReference type="ARBA" id="ARBA00022598"/>
    </source>
</evidence>
<keyword evidence="2" id="KW-0479">Metal-binding</keyword>
<accession>A0ABN6N9R2</accession>
<evidence type="ECO:0000256" key="4">
    <source>
        <dbReference type="ARBA" id="ARBA00022840"/>
    </source>
</evidence>
<keyword evidence="8" id="KW-1185">Reference proteome</keyword>
<evidence type="ECO:0000313" key="8">
    <source>
        <dbReference type="Proteomes" id="UP001162734"/>
    </source>
</evidence>
<dbReference type="InterPro" id="IPR016185">
    <property type="entry name" value="PreATP-grasp_dom_sf"/>
</dbReference>
<evidence type="ECO:0000256" key="5">
    <source>
        <dbReference type="ARBA" id="ARBA00022842"/>
    </source>
</evidence>
<sequence>MAPRPGWQARLEGDGFPIHTPDGPYWDESACYELEPAEADALEAATNELHARCLEAVEHVIGERLYPKLGIPELAVPLIERSWNALDGQGAPSIYGRMDLAVGEGPPKLLEYNADTPTALIEAAVLQWRWLEETSPGADQLDSIHERLVAGWKDLAPYLPGPLHFSALDLPEDVLTASYLQDTAAQAGLETRFIEVRDLGWDARRRTFVDLEGAPIASLFKLYPWEWLFAEPFGAHLPEAATTFVEPPWKMILSGKGILAVLWELFPDHPNLLPAFFEPHGMDRYARKALYGREGAEVTLFEGGRAVAGGERAAFSREGFVYQARARLEPHDGKWPVVGSWLVQGEAAGIGIREGDGPITDDRSRFVPHRIR</sequence>
<keyword evidence="4" id="KW-0067">ATP-binding</keyword>
<keyword evidence="1" id="KW-0436">Ligase</keyword>
<protein>
    <submittedName>
        <fullName evidence="7">Glutathionylspermidine synthase</fullName>
    </submittedName>
</protein>
<name>A0ABN6N9R2_9BACT</name>
<dbReference type="SUPFAM" id="SSF52440">
    <property type="entry name" value="PreATP-grasp domain"/>
    <property type="match status" value="1"/>
</dbReference>
<dbReference type="Pfam" id="PF03738">
    <property type="entry name" value="GSP_synth"/>
    <property type="match status" value="1"/>
</dbReference>
<organism evidence="7 8">
    <name type="scientific">Anaeromyxobacter paludicola</name>
    <dbReference type="NCBI Taxonomy" id="2918171"/>
    <lineage>
        <taxon>Bacteria</taxon>
        <taxon>Pseudomonadati</taxon>
        <taxon>Myxococcota</taxon>
        <taxon>Myxococcia</taxon>
        <taxon>Myxococcales</taxon>
        <taxon>Cystobacterineae</taxon>
        <taxon>Anaeromyxobacteraceae</taxon>
        <taxon>Anaeromyxobacter</taxon>
    </lineage>
</organism>